<organism evidence="5 6">
    <name type="scientific">Drosophila virilis</name>
    <name type="common">Fruit fly</name>
    <dbReference type="NCBI Taxonomy" id="7244"/>
    <lineage>
        <taxon>Eukaryota</taxon>
        <taxon>Metazoa</taxon>
        <taxon>Ecdysozoa</taxon>
        <taxon>Arthropoda</taxon>
        <taxon>Hexapoda</taxon>
        <taxon>Insecta</taxon>
        <taxon>Pterygota</taxon>
        <taxon>Neoptera</taxon>
        <taxon>Endopterygota</taxon>
        <taxon>Diptera</taxon>
        <taxon>Brachycera</taxon>
        <taxon>Muscomorpha</taxon>
        <taxon>Ephydroidea</taxon>
        <taxon>Drosophilidae</taxon>
        <taxon>Drosophila</taxon>
    </lineage>
</organism>
<proteinExistence type="inferred from homology"/>
<sequence>MRKLLILSMCLQLYIGSECSTLPKKIKKCHFGDATCIRDTANALIRSFPKGIPSVGFKPIDVVHVKDTVLINDRQVGGAWYFFDLLNQINYGFENTTITEIKGFDEDPSLTKIEVKGHLPRLIYRGTYNAQGRLLWLININSSGVSESEFLNFHFDFTLKVQTEYRNNKRYLKIYQLVPNISVDRWIQWLENFFPENTDLTIFINKIFNANWVEFWNELEKPILEVFTGVFLSIIEDIFHNVSYDDMFLSNKYENNDN</sequence>
<reference evidence="5 6" key="1">
    <citation type="journal article" date="2007" name="Nature">
        <title>Evolution of genes and genomes on the Drosophila phylogeny.</title>
        <authorList>
            <consortium name="Drosophila 12 Genomes Consortium"/>
            <person name="Clark A.G."/>
            <person name="Eisen M.B."/>
            <person name="Smith D.R."/>
            <person name="Bergman C.M."/>
            <person name="Oliver B."/>
            <person name="Markow T.A."/>
            <person name="Kaufman T.C."/>
            <person name="Kellis M."/>
            <person name="Gelbart W."/>
            <person name="Iyer V.N."/>
            <person name="Pollard D.A."/>
            <person name="Sackton T.B."/>
            <person name="Larracuente A.M."/>
            <person name="Singh N.D."/>
            <person name="Abad J.P."/>
            <person name="Abt D.N."/>
            <person name="Adryan B."/>
            <person name="Aguade M."/>
            <person name="Akashi H."/>
            <person name="Anderson W.W."/>
            <person name="Aquadro C.F."/>
            <person name="Ardell D.H."/>
            <person name="Arguello R."/>
            <person name="Artieri C.G."/>
            <person name="Barbash D.A."/>
            <person name="Barker D."/>
            <person name="Barsanti P."/>
            <person name="Batterham P."/>
            <person name="Batzoglou S."/>
            <person name="Begun D."/>
            <person name="Bhutkar A."/>
            <person name="Blanco E."/>
            <person name="Bosak S.A."/>
            <person name="Bradley R.K."/>
            <person name="Brand A.D."/>
            <person name="Brent M.R."/>
            <person name="Brooks A.N."/>
            <person name="Brown R.H."/>
            <person name="Butlin R.K."/>
            <person name="Caggese C."/>
            <person name="Calvi B.R."/>
            <person name="Bernardo de Carvalho A."/>
            <person name="Caspi A."/>
            <person name="Castrezana S."/>
            <person name="Celniker S.E."/>
            <person name="Chang J.L."/>
            <person name="Chapple C."/>
            <person name="Chatterji S."/>
            <person name="Chinwalla A."/>
            <person name="Civetta A."/>
            <person name="Clifton S.W."/>
            <person name="Comeron J.M."/>
            <person name="Costello J.C."/>
            <person name="Coyne J.A."/>
            <person name="Daub J."/>
            <person name="David R.G."/>
            <person name="Delcher A.L."/>
            <person name="Delehaunty K."/>
            <person name="Do C.B."/>
            <person name="Ebling H."/>
            <person name="Edwards K."/>
            <person name="Eickbush T."/>
            <person name="Evans J.D."/>
            <person name="Filipski A."/>
            <person name="Findeiss S."/>
            <person name="Freyhult E."/>
            <person name="Fulton L."/>
            <person name="Fulton R."/>
            <person name="Garcia A.C."/>
            <person name="Gardiner A."/>
            <person name="Garfield D.A."/>
            <person name="Garvin B.E."/>
            <person name="Gibson G."/>
            <person name="Gilbert D."/>
            <person name="Gnerre S."/>
            <person name="Godfrey J."/>
            <person name="Good R."/>
            <person name="Gotea V."/>
            <person name="Gravely B."/>
            <person name="Greenberg A.J."/>
            <person name="Griffiths-Jones S."/>
            <person name="Gross S."/>
            <person name="Guigo R."/>
            <person name="Gustafson E.A."/>
            <person name="Haerty W."/>
            <person name="Hahn M.W."/>
            <person name="Halligan D.L."/>
            <person name="Halpern A.L."/>
            <person name="Halter G.M."/>
            <person name="Han M.V."/>
            <person name="Heger A."/>
            <person name="Hillier L."/>
            <person name="Hinrichs A.S."/>
            <person name="Holmes I."/>
            <person name="Hoskins R.A."/>
            <person name="Hubisz M.J."/>
            <person name="Hultmark D."/>
            <person name="Huntley M.A."/>
            <person name="Jaffe D.B."/>
            <person name="Jagadeeshan S."/>
            <person name="Jeck W.R."/>
            <person name="Johnson J."/>
            <person name="Jones C.D."/>
            <person name="Jordan W.C."/>
            <person name="Karpen G.H."/>
            <person name="Kataoka E."/>
            <person name="Keightley P.D."/>
            <person name="Kheradpour P."/>
            <person name="Kirkness E.F."/>
            <person name="Koerich L.B."/>
            <person name="Kristiansen K."/>
            <person name="Kudrna D."/>
            <person name="Kulathinal R.J."/>
            <person name="Kumar S."/>
            <person name="Kwok R."/>
            <person name="Lander E."/>
            <person name="Langley C.H."/>
            <person name="Lapoint R."/>
            <person name="Lazzaro B.P."/>
            <person name="Lee S.J."/>
            <person name="Levesque L."/>
            <person name="Li R."/>
            <person name="Lin C.F."/>
            <person name="Lin M.F."/>
            <person name="Lindblad-Toh K."/>
            <person name="Llopart A."/>
            <person name="Long M."/>
            <person name="Low L."/>
            <person name="Lozovsky E."/>
            <person name="Lu J."/>
            <person name="Luo M."/>
            <person name="Machado C.A."/>
            <person name="Makalowski W."/>
            <person name="Marzo M."/>
            <person name="Matsuda M."/>
            <person name="Matzkin L."/>
            <person name="McAllister B."/>
            <person name="McBride C.S."/>
            <person name="McKernan B."/>
            <person name="McKernan K."/>
            <person name="Mendez-Lago M."/>
            <person name="Minx P."/>
            <person name="Mollenhauer M.U."/>
            <person name="Montooth K."/>
            <person name="Mount S.M."/>
            <person name="Mu X."/>
            <person name="Myers E."/>
            <person name="Negre B."/>
            <person name="Newfeld S."/>
            <person name="Nielsen R."/>
            <person name="Noor M.A."/>
            <person name="O'Grady P."/>
            <person name="Pachter L."/>
            <person name="Papaceit M."/>
            <person name="Parisi M.J."/>
            <person name="Parisi M."/>
            <person name="Parts L."/>
            <person name="Pedersen J.S."/>
            <person name="Pesole G."/>
            <person name="Phillippy A.M."/>
            <person name="Ponting C.P."/>
            <person name="Pop M."/>
            <person name="Porcelli D."/>
            <person name="Powell J.R."/>
            <person name="Prohaska S."/>
            <person name="Pruitt K."/>
            <person name="Puig M."/>
            <person name="Quesneville H."/>
            <person name="Ram K.R."/>
            <person name="Rand D."/>
            <person name="Rasmussen M.D."/>
            <person name="Reed L.K."/>
            <person name="Reenan R."/>
            <person name="Reily A."/>
            <person name="Remington K.A."/>
            <person name="Rieger T.T."/>
            <person name="Ritchie M.G."/>
            <person name="Robin C."/>
            <person name="Rogers Y.H."/>
            <person name="Rohde C."/>
            <person name="Rozas J."/>
            <person name="Rubenfield M.J."/>
            <person name="Ruiz A."/>
            <person name="Russo S."/>
            <person name="Salzberg S.L."/>
            <person name="Sanchez-Gracia A."/>
            <person name="Saranga D.J."/>
            <person name="Sato H."/>
            <person name="Schaeffer S.W."/>
            <person name="Schatz M.C."/>
            <person name="Schlenke T."/>
            <person name="Schwartz R."/>
            <person name="Segarra C."/>
            <person name="Singh R.S."/>
            <person name="Sirot L."/>
            <person name="Sirota M."/>
            <person name="Sisneros N.B."/>
            <person name="Smith C.D."/>
            <person name="Smith T.F."/>
            <person name="Spieth J."/>
            <person name="Stage D.E."/>
            <person name="Stark A."/>
            <person name="Stephan W."/>
            <person name="Strausberg R.L."/>
            <person name="Strempel S."/>
            <person name="Sturgill D."/>
            <person name="Sutton G."/>
            <person name="Sutton G.G."/>
            <person name="Tao W."/>
            <person name="Teichmann S."/>
            <person name="Tobari Y.N."/>
            <person name="Tomimura Y."/>
            <person name="Tsolas J.M."/>
            <person name="Valente V.L."/>
            <person name="Venter E."/>
            <person name="Venter J.C."/>
            <person name="Vicario S."/>
            <person name="Vieira F.G."/>
            <person name="Vilella A.J."/>
            <person name="Villasante A."/>
            <person name="Walenz B."/>
            <person name="Wang J."/>
            <person name="Wasserman M."/>
            <person name="Watts T."/>
            <person name="Wilson D."/>
            <person name="Wilson R.K."/>
            <person name="Wing R.A."/>
            <person name="Wolfner M.F."/>
            <person name="Wong A."/>
            <person name="Wong G.K."/>
            <person name="Wu C.I."/>
            <person name="Wu G."/>
            <person name="Yamamoto D."/>
            <person name="Yang H.P."/>
            <person name="Yang S.P."/>
            <person name="Yorke J.A."/>
            <person name="Yoshida K."/>
            <person name="Zdobnov E."/>
            <person name="Zhang P."/>
            <person name="Zhang Y."/>
            <person name="Zimin A.V."/>
            <person name="Baldwin J."/>
            <person name="Abdouelleil A."/>
            <person name="Abdulkadir J."/>
            <person name="Abebe A."/>
            <person name="Abera B."/>
            <person name="Abreu J."/>
            <person name="Acer S.C."/>
            <person name="Aftuck L."/>
            <person name="Alexander A."/>
            <person name="An P."/>
            <person name="Anderson E."/>
            <person name="Anderson S."/>
            <person name="Arachi H."/>
            <person name="Azer M."/>
            <person name="Bachantsang P."/>
            <person name="Barry A."/>
            <person name="Bayul T."/>
            <person name="Berlin A."/>
            <person name="Bessette D."/>
            <person name="Bloom T."/>
            <person name="Blye J."/>
            <person name="Boguslavskiy L."/>
            <person name="Bonnet C."/>
            <person name="Boukhgalter B."/>
            <person name="Bourzgui I."/>
            <person name="Brown A."/>
            <person name="Cahill P."/>
            <person name="Channer S."/>
            <person name="Cheshatsang Y."/>
            <person name="Chuda L."/>
            <person name="Citroen M."/>
            <person name="Collymore A."/>
            <person name="Cooke P."/>
            <person name="Costello M."/>
            <person name="D'Aco K."/>
            <person name="Daza R."/>
            <person name="De Haan G."/>
            <person name="DeGray S."/>
            <person name="DeMaso C."/>
            <person name="Dhargay N."/>
            <person name="Dooley K."/>
            <person name="Dooley E."/>
            <person name="Doricent M."/>
            <person name="Dorje P."/>
            <person name="Dorjee K."/>
            <person name="Dupes A."/>
            <person name="Elong R."/>
            <person name="Falk J."/>
            <person name="Farina A."/>
            <person name="Faro S."/>
            <person name="Ferguson D."/>
            <person name="Fisher S."/>
            <person name="Foley C.D."/>
            <person name="Franke A."/>
            <person name="Friedrich D."/>
            <person name="Gadbois L."/>
            <person name="Gearin G."/>
            <person name="Gearin C.R."/>
            <person name="Giannoukos G."/>
            <person name="Goode T."/>
            <person name="Graham J."/>
            <person name="Grandbois E."/>
            <person name="Grewal S."/>
            <person name="Gyaltsen K."/>
            <person name="Hafez N."/>
            <person name="Hagos B."/>
            <person name="Hall J."/>
            <person name="Henson C."/>
            <person name="Hollinger A."/>
            <person name="Honan T."/>
            <person name="Huard M.D."/>
            <person name="Hughes L."/>
            <person name="Hurhula B."/>
            <person name="Husby M.E."/>
            <person name="Kamat A."/>
            <person name="Kanga B."/>
            <person name="Kashin S."/>
            <person name="Khazanovich D."/>
            <person name="Kisner P."/>
            <person name="Lance K."/>
            <person name="Lara M."/>
            <person name="Lee W."/>
            <person name="Lennon N."/>
            <person name="Letendre F."/>
            <person name="LeVine R."/>
            <person name="Lipovsky A."/>
            <person name="Liu X."/>
            <person name="Liu J."/>
            <person name="Liu S."/>
            <person name="Lokyitsang T."/>
            <person name="Lokyitsang Y."/>
            <person name="Lubonja R."/>
            <person name="Lui A."/>
            <person name="MacDonald P."/>
            <person name="Magnisalis V."/>
            <person name="Maru K."/>
            <person name="Matthews C."/>
            <person name="McCusker W."/>
            <person name="McDonough S."/>
            <person name="Mehta T."/>
            <person name="Meldrim J."/>
            <person name="Meneus L."/>
            <person name="Mihai O."/>
            <person name="Mihalev A."/>
            <person name="Mihova T."/>
            <person name="Mittelman R."/>
            <person name="Mlenga V."/>
            <person name="Montmayeur A."/>
            <person name="Mulrain L."/>
            <person name="Navidi A."/>
            <person name="Naylor J."/>
            <person name="Negash T."/>
            <person name="Nguyen T."/>
            <person name="Nguyen N."/>
            <person name="Nicol R."/>
            <person name="Norbu C."/>
            <person name="Norbu N."/>
            <person name="Novod N."/>
            <person name="O'Neill B."/>
            <person name="Osman S."/>
            <person name="Markiewicz E."/>
            <person name="Oyono O.L."/>
            <person name="Patti C."/>
            <person name="Phunkhang P."/>
            <person name="Pierre F."/>
            <person name="Priest M."/>
            <person name="Raghuraman S."/>
            <person name="Rege F."/>
            <person name="Reyes R."/>
            <person name="Rise C."/>
            <person name="Rogov P."/>
            <person name="Ross K."/>
            <person name="Ryan E."/>
            <person name="Settipalli S."/>
            <person name="Shea T."/>
            <person name="Sherpa N."/>
            <person name="Shi L."/>
            <person name="Shih D."/>
            <person name="Sparrow T."/>
            <person name="Spaulding J."/>
            <person name="Stalker J."/>
            <person name="Stange-Thomann N."/>
            <person name="Stavropoulos S."/>
            <person name="Stone C."/>
            <person name="Strader C."/>
            <person name="Tesfaye S."/>
            <person name="Thomson T."/>
            <person name="Thoulutsang Y."/>
            <person name="Thoulutsang D."/>
            <person name="Topham K."/>
            <person name="Topping I."/>
            <person name="Tsamla T."/>
            <person name="Vassiliev H."/>
            <person name="Vo A."/>
            <person name="Wangchuk T."/>
            <person name="Wangdi T."/>
            <person name="Weiand M."/>
            <person name="Wilkinson J."/>
            <person name="Wilson A."/>
            <person name="Yadav S."/>
            <person name="Young G."/>
            <person name="Yu Q."/>
            <person name="Zembek L."/>
            <person name="Zhong D."/>
            <person name="Zimmer A."/>
            <person name="Zwirko Z."/>
            <person name="Jaffe D.B."/>
            <person name="Alvarez P."/>
            <person name="Brockman W."/>
            <person name="Butler J."/>
            <person name="Chin C."/>
            <person name="Gnerre S."/>
            <person name="Grabherr M."/>
            <person name="Kleber M."/>
            <person name="Mauceli E."/>
            <person name="MacCallum I."/>
        </authorList>
    </citation>
    <scope>NUCLEOTIDE SEQUENCE [LARGE SCALE GENOMIC DNA]</scope>
    <source>
        <strain evidence="6">Tucson 15010-1051.87</strain>
    </source>
</reference>
<evidence type="ECO:0000313" key="5">
    <source>
        <dbReference type="EMBL" id="EDW59665.1"/>
    </source>
</evidence>
<dbReference type="HOGENOM" id="CLU_069908_0_2_1"/>
<dbReference type="GO" id="GO:0005615">
    <property type="term" value="C:extracellular space"/>
    <property type="evidence" value="ECO:0007669"/>
    <property type="project" value="TreeGrafter"/>
</dbReference>
<evidence type="ECO:0000313" key="6">
    <source>
        <dbReference type="Proteomes" id="UP000008792"/>
    </source>
</evidence>
<dbReference type="InterPro" id="IPR038606">
    <property type="entry name" value="To_sf"/>
</dbReference>
<comment type="similarity">
    <text evidence="3">Belongs to the TO family.</text>
</comment>
<keyword evidence="1 4" id="KW-0732">Signal</keyword>
<dbReference type="eggNOG" id="ENOG502T9GE">
    <property type="taxonomic scope" value="Eukaryota"/>
</dbReference>
<accession>B4M4V4</accession>
<dbReference type="PANTHER" id="PTHR11008">
    <property type="entry name" value="PROTEIN TAKEOUT-LIKE PROTEIN"/>
    <property type="match status" value="1"/>
</dbReference>
<keyword evidence="2" id="KW-0090">Biological rhythms</keyword>
<evidence type="ECO:0000256" key="3">
    <source>
        <dbReference type="ARBA" id="ARBA00060902"/>
    </source>
</evidence>
<dbReference type="Gene3D" id="3.15.10.30">
    <property type="entry name" value="Haemolymph juvenile hormone binding protein"/>
    <property type="match status" value="1"/>
</dbReference>
<keyword evidence="6" id="KW-1185">Reference proteome</keyword>
<protein>
    <recommendedName>
        <fullName evidence="7">Circadian clock-controlled protein</fullName>
    </recommendedName>
</protein>
<gene>
    <name evidence="5" type="primary">Dvir\GJ10161</name>
    <name evidence="5" type="ORF">Dvir_GJ10161</name>
</gene>
<dbReference type="InterPro" id="IPR010562">
    <property type="entry name" value="Haemolymph_juvenile_hormone-bd"/>
</dbReference>
<feature type="chain" id="PRO_5002817221" description="Circadian clock-controlled protein" evidence="4">
    <location>
        <begin position="20"/>
        <end position="258"/>
    </location>
</feature>
<evidence type="ECO:0000256" key="1">
    <source>
        <dbReference type="ARBA" id="ARBA00022729"/>
    </source>
</evidence>
<dbReference type="AlphaFoldDB" id="B4M4V4"/>
<dbReference type="OrthoDB" id="6591956at2759"/>
<dbReference type="KEGG" id="dvi:6632867"/>
<dbReference type="FunCoup" id="B4M4V4">
    <property type="interactions" value="86"/>
</dbReference>
<dbReference type="Proteomes" id="UP000008792">
    <property type="component" value="Unassembled WGS sequence"/>
</dbReference>
<dbReference type="SMART" id="SM00700">
    <property type="entry name" value="JHBP"/>
    <property type="match status" value="1"/>
</dbReference>
<feature type="signal peptide" evidence="4">
    <location>
        <begin position="1"/>
        <end position="19"/>
    </location>
</feature>
<dbReference type="SMR" id="B4M4V4"/>
<evidence type="ECO:0008006" key="7">
    <source>
        <dbReference type="Google" id="ProtNLM"/>
    </source>
</evidence>
<dbReference type="InParanoid" id="B4M4V4"/>
<dbReference type="Pfam" id="PF06585">
    <property type="entry name" value="JHBP"/>
    <property type="match status" value="1"/>
</dbReference>
<dbReference type="EMBL" id="CH940652">
    <property type="protein sequence ID" value="EDW59665.1"/>
    <property type="molecule type" value="Genomic_DNA"/>
</dbReference>
<dbReference type="OMA" id="WIQWLEN"/>
<evidence type="ECO:0000256" key="2">
    <source>
        <dbReference type="ARBA" id="ARBA00023108"/>
    </source>
</evidence>
<dbReference type="GO" id="GO:0007623">
    <property type="term" value="P:circadian rhythm"/>
    <property type="evidence" value="ECO:0007669"/>
    <property type="project" value="UniProtKB-ARBA"/>
</dbReference>
<name>B4M4V4_DROVI</name>
<dbReference type="FunFam" id="3.15.10.30:FF:000001">
    <property type="entry name" value="Takeout-like protein 1"/>
    <property type="match status" value="1"/>
</dbReference>
<dbReference type="PhylomeDB" id="B4M4V4"/>
<evidence type="ECO:0000256" key="4">
    <source>
        <dbReference type="SAM" id="SignalP"/>
    </source>
</evidence>
<dbReference type="PANTHER" id="PTHR11008:SF32">
    <property type="entry name" value="CIRCADIAN CLOCK-CONTROLLED PROTEIN DAYWAKE-RELATED"/>
    <property type="match status" value="1"/>
</dbReference>